<comment type="caution">
    <text evidence="1">The sequence shown here is derived from an EMBL/GenBank/DDBJ whole genome shotgun (WGS) entry which is preliminary data.</text>
</comment>
<accession>A0ACB9ULM0</accession>
<proteinExistence type="predicted"/>
<evidence type="ECO:0000313" key="2">
    <source>
        <dbReference type="Proteomes" id="UP001057279"/>
    </source>
</evidence>
<name>A0ACB9ULM0_9CETA</name>
<keyword evidence="2" id="KW-1185">Reference proteome</keyword>
<evidence type="ECO:0000313" key="1">
    <source>
        <dbReference type="EMBL" id="KAI4573011.1"/>
    </source>
</evidence>
<dbReference type="EMBL" id="CM043040">
    <property type="protein sequence ID" value="KAI4573011.1"/>
    <property type="molecule type" value="Genomic_DNA"/>
</dbReference>
<organism evidence="1 2">
    <name type="scientific">Ovis ammon polii x Ovis aries</name>
    <dbReference type="NCBI Taxonomy" id="2918886"/>
    <lineage>
        <taxon>Eukaryota</taxon>
        <taxon>Metazoa</taxon>
        <taxon>Chordata</taxon>
        <taxon>Craniata</taxon>
        <taxon>Vertebrata</taxon>
        <taxon>Euteleostomi</taxon>
        <taxon>Mammalia</taxon>
        <taxon>Eutheria</taxon>
        <taxon>Laurasiatheria</taxon>
        <taxon>Artiodactyla</taxon>
        <taxon>Ruminantia</taxon>
        <taxon>Pecora</taxon>
        <taxon>Bovidae</taxon>
        <taxon>Caprinae</taxon>
        <taxon>Ovis</taxon>
    </lineage>
</organism>
<sequence>MKLPLFWKLLVHSDLNPYKGLHDPLSVLVPTQSPLSVSVPFINFVLYSGPSCCSPDTALTDLLLGMLFPDSPMPIPLLPPVCSHCHLLQGASPDYRNQHSNLPPYSSSPSPFLPRFLNFFIAVSI</sequence>
<protein>
    <submittedName>
        <fullName evidence="1">Uncharacterized protein</fullName>
    </submittedName>
</protein>
<gene>
    <name evidence="1" type="ORF">MJG53_012849</name>
</gene>
<reference evidence="1" key="1">
    <citation type="submission" date="2022-03" db="EMBL/GenBank/DDBJ databases">
        <title>Genomic analyses of argali, domestic sheep and their hybrids provide insights into chromosomal evolution, heterosis and genetic basis of agronomic traits.</title>
        <authorList>
            <person name="Li M."/>
        </authorList>
    </citation>
    <scope>NUCLEOTIDE SEQUENCE</scope>
    <source>
        <strain evidence="1">F1 hybrid</strain>
    </source>
</reference>
<dbReference type="Proteomes" id="UP001057279">
    <property type="component" value="Linkage Group LG15"/>
</dbReference>